<dbReference type="Proteomes" id="UP000198397">
    <property type="component" value="Unassembled WGS sequence"/>
</dbReference>
<keyword evidence="2" id="KW-1185">Reference proteome</keyword>
<proteinExistence type="predicted"/>
<dbReference type="EMBL" id="FZNQ01000021">
    <property type="protein sequence ID" value="SNR61200.1"/>
    <property type="molecule type" value="Genomic_DNA"/>
</dbReference>
<reference evidence="1 2" key="1">
    <citation type="submission" date="2017-06" db="EMBL/GenBank/DDBJ databases">
        <authorList>
            <person name="Kim H.J."/>
            <person name="Triplett B.A."/>
        </authorList>
    </citation>
    <scope>NUCLEOTIDE SEQUENCE [LARGE SCALE GENOMIC DNA]</scope>
    <source>
        <strain evidence="1 2">DSM 8800</strain>
    </source>
</reference>
<protein>
    <submittedName>
        <fullName evidence="1">Uncharacterized protein</fullName>
    </submittedName>
</protein>
<organism evidence="1 2">
    <name type="scientific">Halorubrum vacuolatum</name>
    <name type="common">Natronobacterium vacuolatum</name>
    <dbReference type="NCBI Taxonomy" id="63740"/>
    <lineage>
        <taxon>Archaea</taxon>
        <taxon>Methanobacteriati</taxon>
        <taxon>Methanobacteriota</taxon>
        <taxon>Stenosarchaea group</taxon>
        <taxon>Halobacteria</taxon>
        <taxon>Halobacteriales</taxon>
        <taxon>Haloferacaceae</taxon>
        <taxon>Halorubrum</taxon>
    </lineage>
</organism>
<evidence type="ECO:0000313" key="1">
    <source>
        <dbReference type="EMBL" id="SNR61200.1"/>
    </source>
</evidence>
<name>A0A238XR59_HALVU</name>
<gene>
    <name evidence="1" type="ORF">SAMN06264855_12142</name>
</gene>
<sequence length="40" mass="4646">MRLYVISVSPVFKIPFHFIEMLKPGFHKCLAKVRDGDVLI</sequence>
<evidence type="ECO:0000313" key="2">
    <source>
        <dbReference type="Proteomes" id="UP000198397"/>
    </source>
</evidence>
<accession>A0A238XR59</accession>
<dbReference type="AlphaFoldDB" id="A0A238XR59"/>